<dbReference type="GeneID" id="55821185"/>
<proteinExistence type="predicted"/>
<dbReference type="EMBL" id="CP058215">
    <property type="protein sequence ID" value="QLC49807.1"/>
    <property type="molecule type" value="Genomic_DNA"/>
</dbReference>
<gene>
    <name evidence="2" type="ORF">HWN40_05880</name>
</gene>
<evidence type="ECO:0000256" key="1">
    <source>
        <dbReference type="SAM" id="MobiDB-lite"/>
    </source>
</evidence>
<accession>A0A7D5IPD2</accession>
<dbReference type="Proteomes" id="UP000509594">
    <property type="component" value="Chromosome"/>
</dbReference>
<feature type="region of interest" description="Disordered" evidence="1">
    <location>
        <begin position="1"/>
        <end position="56"/>
    </location>
</feature>
<evidence type="ECO:0000313" key="2">
    <source>
        <dbReference type="EMBL" id="QLC49807.1"/>
    </source>
</evidence>
<feature type="compositionally biased region" description="Basic and acidic residues" evidence="1">
    <location>
        <begin position="45"/>
        <end position="56"/>
    </location>
</feature>
<sequence length="56" mass="6763">MSDNEELTDEELEELLEEHSKLKEKPKHRGYGDYERRRIYRGPSVKRDEKKESDPS</sequence>
<protein>
    <submittedName>
        <fullName evidence="2">Uncharacterized protein</fullName>
    </submittedName>
</protein>
<dbReference type="RefSeq" id="WP_176964863.1">
    <property type="nucleotide sequence ID" value="NZ_CP058215.1"/>
</dbReference>
<evidence type="ECO:0000313" key="3">
    <source>
        <dbReference type="Proteomes" id="UP000509594"/>
    </source>
</evidence>
<name>A0A7D5IPD2_9EURY</name>
<organism evidence="2 3">
    <name type="scientific">Methanolobus zinderi</name>
    <dbReference type="NCBI Taxonomy" id="536044"/>
    <lineage>
        <taxon>Archaea</taxon>
        <taxon>Methanobacteriati</taxon>
        <taxon>Methanobacteriota</taxon>
        <taxon>Stenosarchaea group</taxon>
        <taxon>Methanomicrobia</taxon>
        <taxon>Methanosarcinales</taxon>
        <taxon>Methanosarcinaceae</taxon>
        <taxon>Methanolobus</taxon>
    </lineage>
</organism>
<dbReference type="AlphaFoldDB" id="A0A7D5IPD2"/>
<feature type="compositionally biased region" description="Acidic residues" evidence="1">
    <location>
        <begin position="1"/>
        <end position="16"/>
    </location>
</feature>
<dbReference type="KEGG" id="mzi:HWN40_05880"/>
<reference evidence="2 3" key="1">
    <citation type="submission" date="2020-06" db="EMBL/GenBank/DDBJ databases">
        <title>Methanolobus halotolerans sp. nov., isolated from a saline lake Tus in Siberia.</title>
        <authorList>
            <person name="Shen Y."/>
            <person name="Chen S.-C."/>
            <person name="Lai M.-C."/>
            <person name="Huang H.-H."/>
            <person name="Chiu H.-H."/>
            <person name="Tang S.-L."/>
            <person name="Rogozin D.Y."/>
            <person name="Degermendzhy A.G."/>
        </authorList>
    </citation>
    <scope>NUCLEOTIDE SEQUENCE [LARGE SCALE GENOMIC DNA]</scope>
    <source>
        <strain evidence="2 3">DSM 21339</strain>
    </source>
</reference>
<keyword evidence="3" id="KW-1185">Reference proteome</keyword>